<dbReference type="Proteomes" id="UP000190973">
    <property type="component" value="Unassembled WGS sequence"/>
</dbReference>
<dbReference type="EC" id="3.1.4.52" evidence="2"/>
<dbReference type="PANTHER" id="PTHR43155:SF2">
    <property type="entry name" value="CYCLIC DI-GMP PHOSPHODIESTERASE PA4108"/>
    <property type="match status" value="1"/>
</dbReference>
<keyword evidence="2" id="KW-0378">Hydrolase</keyword>
<name>A0A1S8S9R4_CLOBE</name>
<proteinExistence type="predicted"/>
<dbReference type="EMBL" id="LZZI01000026">
    <property type="protein sequence ID" value="OOM62181.1"/>
    <property type="molecule type" value="Genomic_DNA"/>
</dbReference>
<gene>
    <name evidence="2" type="primary">rpfG_5</name>
    <name evidence="2" type="ORF">CLBCK_18840</name>
</gene>
<evidence type="ECO:0000313" key="2">
    <source>
        <dbReference type="EMBL" id="OOM62181.1"/>
    </source>
</evidence>
<sequence length="361" mass="41117">MMGVSIMEKNTKVISFNQLKEGMVIAKNVEQNGSILLKKDISVTQQIIEKIKKLYVIGNVEIYCENTAAKSSEIELKKETQCKKIENEFNEISLALRKTFRQLINNNEEALNEVREFSRKIQNEIQPGSLVIKNIVLYGSGTDSIYRHGVNVAALSALIGKWTGLEKAKLNLLVYSAILHDFGKTKIARELLMKEVGLTQNEFNTIKTHAQKGYMVIKELSFLDKAVSYGVLMHHERLDGSGYPLGLKGEAIHPFAKIIAIADVFDAINSDRGYKKKRLPFEALQIVKNESLGKLDYEYVKIFLEHVIDYYTGEEVLLNTNEKCKIIQMNVNNLEKPLILKGEEFIDLEKEKKLYIKEILL</sequence>
<dbReference type="SUPFAM" id="SSF109604">
    <property type="entry name" value="HD-domain/PDEase-like"/>
    <property type="match status" value="1"/>
</dbReference>
<dbReference type="InterPro" id="IPR003607">
    <property type="entry name" value="HD/PDEase_dom"/>
</dbReference>
<feature type="domain" description="HD-GYP" evidence="1">
    <location>
        <begin position="123"/>
        <end position="319"/>
    </location>
</feature>
<dbReference type="InterPro" id="IPR037522">
    <property type="entry name" value="HD_GYP_dom"/>
</dbReference>
<organism evidence="2 3">
    <name type="scientific">Clostridium beijerinckii</name>
    <name type="common">Clostridium MP</name>
    <dbReference type="NCBI Taxonomy" id="1520"/>
    <lineage>
        <taxon>Bacteria</taxon>
        <taxon>Bacillati</taxon>
        <taxon>Bacillota</taxon>
        <taxon>Clostridia</taxon>
        <taxon>Eubacteriales</taxon>
        <taxon>Clostridiaceae</taxon>
        <taxon>Clostridium</taxon>
    </lineage>
</organism>
<dbReference type="PROSITE" id="PS51832">
    <property type="entry name" value="HD_GYP"/>
    <property type="match status" value="1"/>
</dbReference>
<dbReference type="AlphaFoldDB" id="A0A1S8S9R4"/>
<dbReference type="SMART" id="SM00471">
    <property type="entry name" value="HDc"/>
    <property type="match status" value="1"/>
</dbReference>
<dbReference type="PANTHER" id="PTHR43155">
    <property type="entry name" value="CYCLIC DI-GMP PHOSPHODIESTERASE PA4108-RELATED"/>
    <property type="match status" value="1"/>
</dbReference>
<protein>
    <submittedName>
        <fullName evidence="2">Cyclic di-GMP phosphodiesterase response regulator RpfG</fullName>
        <ecNumber evidence="2">3.1.4.52</ecNumber>
    </submittedName>
</protein>
<evidence type="ECO:0000313" key="3">
    <source>
        <dbReference type="Proteomes" id="UP000190973"/>
    </source>
</evidence>
<dbReference type="Pfam" id="PF13487">
    <property type="entry name" value="HD_5"/>
    <property type="match status" value="1"/>
</dbReference>
<dbReference type="CDD" id="cd00077">
    <property type="entry name" value="HDc"/>
    <property type="match status" value="1"/>
</dbReference>
<evidence type="ECO:0000259" key="1">
    <source>
        <dbReference type="PROSITE" id="PS51832"/>
    </source>
</evidence>
<dbReference type="Gene3D" id="1.10.3210.10">
    <property type="entry name" value="Hypothetical protein af1432"/>
    <property type="match status" value="1"/>
</dbReference>
<reference evidence="2 3" key="1">
    <citation type="submission" date="2016-05" db="EMBL/GenBank/DDBJ databases">
        <title>Microbial solvent formation.</title>
        <authorList>
            <person name="Poehlein A."/>
            <person name="Montoya Solano J.D."/>
            <person name="Flitsch S."/>
            <person name="Krabben P."/>
            <person name="Duerre P."/>
            <person name="Daniel R."/>
        </authorList>
    </citation>
    <scope>NUCLEOTIDE SEQUENCE [LARGE SCALE GENOMIC DNA]</scope>
    <source>
        <strain evidence="2 3">DSM 53</strain>
    </source>
</reference>
<accession>A0A1S8S9R4</accession>
<comment type="caution">
    <text evidence="2">The sequence shown here is derived from an EMBL/GenBank/DDBJ whole genome shotgun (WGS) entry which is preliminary data.</text>
</comment>
<dbReference type="GO" id="GO:0071111">
    <property type="term" value="F:cyclic-guanylate-specific phosphodiesterase activity"/>
    <property type="evidence" value="ECO:0007669"/>
    <property type="project" value="UniProtKB-EC"/>
</dbReference>